<evidence type="ECO:0000313" key="7">
    <source>
        <dbReference type="Proteomes" id="UP000183832"/>
    </source>
</evidence>
<dbReference type="PROSITE" id="PS00798">
    <property type="entry name" value="ALDOKETO_REDUCTASE_1"/>
    <property type="match status" value="1"/>
</dbReference>
<keyword evidence="7" id="KW-1185">Reference proteome</keyword>
<dbReference type="STRING" id="568069.A0A1J1J964"/>
<dbReference type="Gene3D" id="3.20.20.100">
    <property type="entry name" value="NADP-dependent oxidoreductase domain"/>
    <property type="match status" value="1"/>
</dbReference>
<evidence type="ECO:0000256" key="1">
    <source>
        <dbReference type="ARBA" id="ARBA00023002"/>
    </source>
</evidence>
<sequence>MAAPVHYLNNNLKIPALGAGTGKLKGETGVQAIKDAIDAGYRLFDTAFLYGNEDIVGQAISEKITEGVVKRDEIFIIGKLWGIHHDQVERACRETCQRLKVDNVDLYLLHFPVSFTFHNDSEKWPKDDDVLDKDYMDVWVEMEKLVHLGLTKNIGVSNFNEKQLERVYRLSNLKPKCHEIEFHPGFTRYSLLKLCRELNISVIAYCPLGRHKLEKQEPKFLYDSKVQEIAEKYNKTTAQVALRFSVQSNVIPIPKSATKSRLKENIDVFNFQLTEDEVSYLKNFHDEANQICLFHFATRSEHYPFK</sequence>
<evidence type="ECO:0000256" key="4">
    <source>
        <dbReference type="PIRSR" id="PIRSR000097-3"/>
    </source>
</evidence>
<dbReference type="PIRSF" id="PIRSF000097">
    <property type="entry name" value="AKR"/>
    <property type="match status" value="1"/>
</dbReference>
<dbReference type="InterPro" id="IPR018170">
    <property type="entry name" value="Aldo/ket_reductase_CS"/>
</dbReference>
<name>A0A1J1J964_9DIPT</name>
<organism evidence="6 7">
    <name type="scientific">Clunio marinus</name>
    <dbReference type="NCBI Taxonomy" id="568069"/>
    <lineage>
        <taxon>Eukaryota</taxon>
        <taxon>Metazoa</taxon>
        <taxon>Ecdysozoa</taxon>
        <taxon>Arthropoda</taxon>
        <taxon>Hexapoda</taxon>
        <taxon>Insecta</taxon>
        <taxon>Pterygota</taxon>
        <taxon>Neoptera</taxon>
        <taxon>Endopterygota</taxon>
        <taxon>Diptera</taxon>
        <taxon>Nematocera</taxon>
        <taxon>Chironomoidea</taxon>
        <taxon>Chironomidae</taxon>
        <taxon>Clunio</taxon>
    </lineage>
</organism>
<dbReference type="InterPro" id="IPR023210">
    <property type="entry name" value="NADP_OxRdtase_dom"/>
</dbReference>
<gene>
    <name evidence="6" type="primary">similar to Aldose reductase</name>
    <name evidence="6" type="ORF">CLUMA_CG020510</name>
</gene>
<dbReference type="Proteomes" id="UP000183832">
    <property type="component" value="Unassembled WGS sequence"/>
</dbReference>
<reference evidence="6 7" key="1">
    <citation type="submission" date="2015-04" db="EMBL/GenBank/DDBJ databases">
        <authorList>
            <person name="Syromyatnikov M.Y."/>
            <person name="Popov V.N."/>
        </authorList>
    </citation>
    <scope>NUCLEOTIDE SEQUENCE [LARGE SCALE GENOMIC DNA]</scope>
</reference>
<dbReference type="CDD" id="cd19116">
    <property type="entry name" value="AKR_AKR2E1-5"/>
    <property type="match status" value="1"/>
</dbReference>
<dbReference type="InterPro" id="IPR044488">
    <property type="entry name" value="AKR2E"/>
</dbReference>
<feature type="site" description="Lowers pKa of active site Tyr" evidence="4">
    <location>
        <position position="79"/>
    </location>
</feature>
<evidence type="ECO:0000313" key="6">
    <source>
        <dbReference type="EMBL" id="CRL07545.1"/>
    </source>
</evidence>
<proteinExistence type="predicted"/>
<evidence type="ECO:0000259" key="5">
    <source>
        <dbReference type="Pfam" id="PF00248"/>
    </source>
</evidence>
<feature type="active site" description="Proton donor" evidence="2">
    <location>
        <position position="50"/>
    </location>
</feature>
<dbReference type="FunFam" id="3.20.20.100:FF:000002">
    <property type="entry name" value="2,5-diketo-D-gluconic acid reductase A"/>
    <property type="match status" value="1"/>
</dbReference>
<dbReference type="EMBL" id="CVRI01000072">
    <property type="protein sequence ID" value="CRL07545.1"/>
    <property type="molecule type" value="Genomic_DNA"/>
</dbReference>
<dbReference type="GO" id="GO:0016616">
    <property type="term" value="F:oxidoreductase activity, acting on the CH-OH group of donors, NAD or NADP as acceptor"/>
    <property type="evidence" value="ECO:0007669"/>
    <property type="project" value="UniProtKB-ARBA"/>
</dbReference>
<accession>A0A1J1J964</accession>
<dbReference type="InterPro" id="IPR020471">
    <property type="entry name" value="AKR"/>
</dbReference>
<dbReference type="PROSITE" id="PS00063">
    <property type="entry name" value="ALDOKETO_REDUCTASE_3"/>
    <property type="match status" value="1"/>
</dbReference>
<keyword evidence="1" id="KW-0560">Oxidoreductase</keyword>
<dbReference type="Pfam" id="PF00248">
    <property type="entry name" value="Aldo_ket_red"/>
    <property type="match status" value="1"/>
</dbReference>
<evidence type="ECO:0000256" key="3">
    <source>
        <dbReference type="PIRSR" id="PIRSR000097-2"/>
    </source>
</evidence>
<dbReference type="PROSITE" id="PS00062">
    <property type="entry name" value="ALDOKETO_REDUCTASE_2"/>
    <property type="match status" value="1"/>
</dbReference>
<feature type="binding site" evidence="3">
    <location>
        <position position="110"/>
    </location>
    <ligand>
        <name>substrate</name>
    </ligand>
</feature>
<dbReference type="PRINTS" id="PR00069">
    <property type="entry name" value="ALDKETRDTASE"/>
</dbReference>
<feature type="domain" description="NADP-dependent oxidoreductase" evidence="5">
    <location>
        <begin position="18"/>
        <end position="283"/>
    </location>
</feature>
<dbReference type="PANTHER" id="PTHR11732">
    <property type="entry name" value="ALDO/KETO REDUCTASE"/>
    <property type="match status" value="1"/>
</dbReference>
<dbReference type="AlphaFoldDB" id="A0A1J1J964"/>
<dbReference type="InterPro" id="IPR036812">
    <property type="entry name" value="NAD(P)_OxRdtase_dom_sf"/>
</dbReference>
<protein>
    <submittedName>
        <fullName evidence="6">CLUMA_CG020510, isoform A</fullName>
    </submittedName>
</protein>
<dbReference type="SUPFAM" id="SSF51430">
    <property type="entry name" value="NAD(P)-linked oxidoreductase"/>
    <property type="match status" value="1"/>
</dbReference>
<evidence type="ECO:0000256" key="2">
    <source>
        <dbReference type="PIRSR" id="PIRSR000097-1"/>
    </source>
</evidence>
<dbReference type="OrthoDB" id="5853456at2759"/>